<dbReference type="InterPro" id="IPR015421">
    <property type="entry name" value="PyrdxlP-dep_Trfase_major"/>
</dbReference>
<dbReference type="SUPFAM" id="SSF53383">
    <property type="entry name" value="PLP-dependent transferases"/>
    <property type="match status" value="1"/>
</dbReference>
<evidence type="ECO:0000256" key="4">
    <source>
        <dbReference type="SAM" id="MobiDB-lite"/>
    </source>
</evidence>
<organism evidence="5 6">
    <name type="scientific">Xylaria flabelliformis</name>
    <dbReference type="NCBI Taxonomy" id="2512241"/>
    <lineage>
        <taxon>Eukaryota</taxon>
        <taxon>Fungi</taxon>
        <taxon>Dikarya</taxon>
        <taxon>Ascomycota</taxon>
        <taxon>Pezizomycotina</taxon>
        <taxon>Sordariomycetes</taxon>
        <taxon>Xylariomycetidae</taxon>
        <taxon>Xylariales</taxon>
        <taxon>Xylariaceae</taxon>
        <taxon>Xylaria</taxon>
    </lineage>
</organism>
<evidence type="ECO:0000256" key="2">
    <source>
        <dbReference type="ARBA" id="ARBA00022898"/>
    </source>
</evidence>
<comment type="caution">
    <text evidence="5">The sequence shown here is derived from an EMBL/GenBank/DDBJ whole genome shotgun (WGS) entry which is preliminary data.</text>
</comment>
<proteinExistence type="inferred from homology"/>
<dbReference type="AlphaFoldDB" id="A0A553IBQ4"/>
<keyword evidence="6" id="KW-1185">Reference proteome</keyword>
<dbReference type="GO" id="GO:0003962">
    <property type="term" value="F:cystathionine gamma-synthase activity"/>
    <property type="evidence" value="ECO:0007669"/>
    <property type="project" value="TreeGrafter"/>
</dbReference>
<comment type="similarity">
    <text evidence="3">Belongs to the trans-sulfuration enzymes family.</text>
</comment>
<keyword evidence="2 3" id="KW-0663">Pyridoxal phosphate</keyword>
<protein>
    <recommendedName>
        <fullName evidence="7">Cystathionine gamma-synthase</fullName>
    </recommendedName>
</protein>
<dbReference type="Gene3D" id="3.90.1150.10">
    <property type="entry name" value="Aspartate Aminotransferase, domain 1"/>
    <property type="match status" value="1"/>
</dbReference>
<gene>
    <name evidence="5" type="ORF">FHL15_001374</name>
</gene>
<evidence type="ECO:0000256" key="1">
    <source>
        <dbReference type="ARBA" id="ARBA00001933"/>
    </source>
</evidence>
<dbReference type="Proteomes" id="UP000319160">
    <property type="component" value="Unassembled WGS sequence"/>
</dbReference>
<dbReference type="EMBL" id="VFLP01000005">
    <property type="protein sequence ID" value="TRX97619.1"/>
    <property type="molecule type" value="Genomic_DNA"/>
</dbReference>
<dbReference type="PANTHER" id="PTHR42699">
    <property type="match status" value="1"/>
</dbReference>
<dbReference type="GO" id="GO:0030170">
    <property type="term" value="F:pyridoxal phosphate binding"/>
    <property type="evidence" value="ECO:0007669"/>
    <property type="project" value="InterPro"/>
</dbReference>
<dbReference type="GO" id="GO:0019346">
    <property type="term" value="P:transsulfuration"/>
    <property type="evidence" value="ECO:0007669"/>
    <property type="project" value="InterPro"/>
</dbReference>
<sequence>MSMSVVDPSTAEFGQSLPPHGPHTITTHAPGWKVSERFRDRDVSLLMQLKSIYPRFSPWGLAATFCQSIAQKLPLPEGYGCAAFVSRDVWASNQIYAMSERRKQQRLDASELRYHVVELAGVRLYVVGYPRAKASAAIFQWHHGGLGFSTRLASALLPHMDSLVHLGGFPNGVGAPDPTFLPEGDSHQALRERIAGLMMRACATEHEKSVAADDVYLYPTGMGAIARLHEAIMSLRAGPTVVFGAAFQSTYHLFNESEGGIRHYGSADDSDVDDFETYLEGGGKCAYVFTEFPSNPVLVSVDIVRLQRLADKYSFFLVVDDTCASFANIDLLGVADVVVTSLTKAFSGFADVMAGSIVLNPNSARTYPALKQTVSSRFHNEFFEADAAHLLSNSEDYLARCVIHNRNASALASYFHSFALDETSPVTQVYYPPYSSGSNHLQAFLRKSTAEYPAPGYGCLLSVEFETVEKAAAFYDAVNFFQGPHLGAHLTISMPYNLVVFGRENPEVHAAYGLRPQQIRFSVGLEDQEVLLHRCAEALSKMTKTT</sequence>
<feature type="region of interest" description="Disordered" evidence="4">
    <location>
        <begin position="1"/>
        <end position="28"/>
    </location>
</feature>
<evidence type="ECO:0000313" key="6">
    <source>
        <dbReference type="Proteomes" id="UP000319160"/>
    </source>
</evidence>
<dbReference type="STRING" id="2512241.A0A553IBQ4"/>
<evidence type="ECO:0000313" key="5">
    <source>
        <dbReference type="EMBL" id="TRX97619.1"/>
    </source>
</evidence>
<dbReference type="InterPro" id="IPR015424">
    <property type="entry name" value="PyrdxlP-dep_Trfase"/>
</dbReference>
<dbReference type="OrthoDB" id="10047078at2759"/>
<accession>A0A553IBQ4</accession>
<reference evidence="6" key="1">
    <citation type="submission" date="2019-06" db="EMBL/GenBank/DDBJ databases">
        <title>Draft genome sequence of the griseofulvin-producing fungus Xylaria cubensis strain G536.</title>
        <authorList>
            <person name="Mead M.E."/>
            <person name="Raja H.A."/>
            <person name="Steenwyk J.L."/>
            <person name="Knowles S.L."/>
            <person name="Oberlies N.H."/>
            <person name="Rokas A."/>
        </authorList>
    </citation>
    <scope>NUCLEOTIDE SEQUENCE [LARGE SCALE GENOMIC DNA]</scope>
    <source>
        <strain evidence="6">G536</strain>
    </source>
</reference>
<evidence type="ECO:0000256" key="3">
    <source>
        <dbReference type="RuleBase" id="RU362118"/>
    </source>
</evidence>
<name>A0A553IBQ4_9PEZI</name>
<evidence type="ECO:0008006" key="7">
    <source>
        <dbReference type="Google" id="ProtNLM"/>
    </source>
</evidence>
<dbReference type="Pfam" id="PF01053">
    <property type="entry name" value="Cys_Met_Meta_PP"/>
    <property type="match status" value="1"/>
</dbReference>
<dbReference type="InterPro" id="IPR015422">
    <property type="entry name" value="PyrdxlP-dep_Trfase_small"/>
</dbReference>
<dbReference type="InterPro" id="IPR000277">
    <property type="entry name" value="Cys/Met-Metab_PyrdxlP-dep_enz"/>
</dbReference>
<dbReference type="InterPro" id="IPR051750">
    <property type="entry name" value="Trans-sulfuration_enzymes"/>
</dbReference>
<dbReference type="Gene3D" id="3.40.640.10">
    <property type="entry name" value="Type I PLP-dependent aspartate aminotransferase-like (Major domain)"/>
    <property type="match status" value="1"/>
</dbReference>
<dbReference type="PANTHER" id="PTHR42699:SF1">
    <property type="entry name" value="CYSTATHIONINE GAMMA-SYNTHASE-RELATED"/>
    <property type="match status" value="1"/>
</dbReference>
<comment type="cofactor">
    <cofactor evidence="1 3">
        <name>pyridoxal 5'-phosphate</name>
        <dbReference type="ChEBI" id="CHEBI:597326"/>
    </cofactor>
</comment>